<feature type="transmembrane region" description="Helical" evidence="5">
    <location>
        <begin position="12"/>
        <end position="37"/>
    </location>
</feature>
<gene>
    <name evidence="7" type="ORF">CANTADRAFT_49836</name>
</gene>
<proteinExistence type="predicted"/>
<dbReference type="AlphaFoldDB" id="A0A1E4SLQ2"/>
<evidence type="ECO:0000256" key="2">
    <source>
        <dbReference type="ARBA" id="ARBA00022692"/>
    </source>
</evidence>
<dbReference type="PANTHER" id="PTHR23514">
    <property type="entry name" value="BYPASS OF STOP CODON PROTEIN 6"/>
    <property type="match status" value="1"/>
</dbReference>
<evidence type="ECO:0000256" key="3">
    <source>
        <dbReference type="ARBA" id="ARBA00022989"/>
    </source>
</evidence>
<dbReference type="STRING" id="984487.A0A1E4SLQ2"/>
<comment type="subcellular location">
    <subcellularLocation>
        <location evidence="1">Membrane</location>
        <topology evidence="1">Multi-pass membrane protein</topology>
    </subcellularLocation>
</comment>
<keyword evidence="4 5" id="KW-0472">Membrane</keyword>
<reference evidence="8" key="1">
    <citation type="submission" date="2016-05" db="EMBL/GenBank/DDBJ databases">
        <title>Comparative genomics of biotechnologically important yeasts.</title>
        <authorList>
            <consortium name="DOE Joint Genome Institute"/>
            <person name="Riley R."/>
            <person name="Haridas S."/>
            <person name="Wolfe K.H."/>
            <person name="Lopes M.R."/>
            <person name="Hittinger C.T."/>
            <person name="Goker M."/>
            <person name="Salamov A."/>
            <person name="Wisecaver J."/>
            <person name="Long T.M."/>
            <person name="Aerts A.L."/>
            <person name="Barry K."/>
            <person name="Choi C."/>
            <person name="Clum A."/>
            <person name="Coughlan A.Y."/>
            <person name="Deshpande S."/>
            <person name="Douglass A.P."/>
            <person name="Hanson S.J."/>
            <person name="Klenk H.-P."/>
            <person name="Labutti K."/>
            <person name="Lapidus A."/>
            <person name="Lindquist E."/>
            <person name="Lipzen A."/>
            <person name="Meier-Kolthoff J.P."/>
            <person name="Ohm R.A."/>
            <person name="Otillar R.P."/>
            <person name="Pangilinan J."/>
            <person name="Peng Y."/>
            <person name="Rokas A."/>
            <person name="Rosa C.A."/>
            <person name="Scheuner C."/>
            <person name="Sibirny A.A."/>
            <person name="Slot J.C."/>
            <person name="Stielow J.B."/>
            <person name="Sun H."/>
            <person name="Kurtzman C.P."/>
            <person name="Blackwell M."/>
            <person name="Grigoriev I.V."/>
            <person name="Jeffries T.W."/>
        </authorList>
    </citation>
    <scope>NUCLEOTIDE SEQUENCE [LARGE SCALE GENOMIC DNA]</scope>
    <source>
        <strain evidence="8">NRRL Y-17324</strain>
    </source>
</reference>
<dbReference type="InterPro" id="IPR020846">
    <property type="entry name" value="MFS_dom"/>
</dbReference>
<feature type="transmembrane region" description="Helical" evidence="5">
    <location>
        <begin position="161"/>
        <end position="181"/>
    </location>
</feature>
<protein>
    <submittedName>
        <fullName evidence="7">Major facilitator superfamily</fullName>
    </submittedName>
</protein>
<dbReference type="OrthoDB" id="413079at2759"/>
<feature type="domain" description="Major facilitator superfamily (MFS) profile" evidence="6">
    <location>
        <begin position="12"/>
        <end position="396"/>
    </location>
</feature>
<sequence>MTFTYPSKNFYRYVTACSWAFFGGFNDGAVGVLLPYIQMQYHLSYSKGALVWLSTSIGYILVACFANRIHQTFGRKSLAIGCLSSVIMAILVSTGVNYPVVVFGFFFSGIGTGIVVSQLNVFVSGFDNSSVALGYFHGIYGLGASVSPLIATTFVDAGVRWHYFYIILAVAMFGCAVNSYFSFAHGEDQLKQFEPPETEAVVDSQNLMKAALKNKVTWINSLFVLFYQGGEVAMGGWTTTYLRDYRHHTRASIGYVTSGYWFGLTLGRIFLTNIMHRWIGARRGNGILAVCSILFVLLTWVIPTLGVEIATITLSGIFIGPIYPLMITYVALEGLIPRKIQVVSLTITSAFGSSGGALFPFIVGLISQFAGAYVLLPSFIAMFSIMLVLWLSLPNVAYRGQDKGMAHYIKRIW</sequence>
<keyword evidence="3 5" id="KW-1133">Transmembrane helix</keyword>
<feature type="transmembrane region" description="Helical" evidence="5">
    <location>
        <begin position="102"/>
        <end position="123"/>
    </location>
</feature>
<feature type="transmembrane region" description="Helical" evidence="5">
    <location>
        <begin position="218"/>
        <end position="240"/>
    </location>
</feature>
<feature type="transmembrane region" description="Helical" evidence="5">
    <location>
        <begin position="283"/>
        <end position="303"/>
    </location>
</feature>
<feature type="transmembrane region" description="Helical" evidence="5">
    <location>
        <begin position="309"/>
        <end position="330"/>
    </location>
</feature>
<feature type="transmembrane region" description="Helical" evidence="5">
    <location>
        <begin position="49"/>
        <end position="66"/>
    </location>
</feature>
<dbReference type="FunFam" id="1.20.1250.20:FF:000286">
    <property type="entry name" value="MFS efflux transporter"/>
    <property type="match status" value="1"/>
</dbReference>
<dbReference type="RefSeq" id="XP_020065434.1">
    <property type="nucleotide sequence ID" value="XM_020209758.1"/>
</dbReference>
<keyword evidence="8" id="KW-1185">Reference proteome</keyword>
<evidence type="ECO:0000256" key="1">
    <source>
        <dbReference type="ARBA" id="ARBA00004141"/>
    </source>
</evidence>
<accession>A0A1E4SLQ2</accession>
<feature type="transmembrane region" description="Helical" evidence="5">
    <location>
        <begin position="372"/>
        <end position="393"/>
    </location>
</feature>
<evidence type="ECO:0000256" key="4">
    <source>
        <dbReference type="ARBA" id="ARBA00023136"/>
    </source>
</evidence>
<dbReference type="GeneID" id="30983894"/>
<dbReference type="GO" id="GO:0016020">
    <property type="term" value="C:membrane"/>
    <property type="evidence" value="ECO:0007669"/>
    <property type="project" value="UniProtKB-SubCell"/>
</dbReference>
<feature type="transmembrane region" description="Helical" evidence="5">
    <location>
        <begin position="342"/>
        <end position="366"/>
    </location>
</feature>
<dbReference type="InterPro" id="IPR011701">
    <property type="entry name" value="MFS"/>
</dbReference>
<dbReference type="EMBL" id="KV453911">
    <property type="protein sequence ID" value="ODV80312.1"/>
    <property type="molecule type" value="Genomic_DNA"/>
</dbReference>
<dbReference type="InterPro" id="IPR051788">
    <property type="entry name" value="MFS_Transporter"/>
</dbReference>
<keyword evidence="2 5" id="KW-0812">Transmembrane</keyword>
<feature type="transmembrane region" description="Helical" evidence="5">
    <location>
        <begin position="252"/>
        <end position="271"/>
    </location>
</feature>
<dbReference type="Pfam" id="PF07690">
    <property type="entry name" value="MFS_1"/>
    <property type="match status" value="1"/>
</dbReference>
<dbReference type="PROSITE" id="PS50850">
    <property type="entry name" value="MFS"/>
    <property type="match status" value="1"/>
</dbReference>
<organism evidence="7 8">
    <name type="scientific">Suhomyces tanzawaensis NRRL Y-17324</name>
    <dbReference type="NCBI Taxonomy" id="984487"/>
    <lineage>
        <taxon>Eukaryota</taxon>
        <taxon>Fungi</taxon>
        <taxon>Dikarya</taxon>
        <taxon>Ascomycota</taxon>
        <taxon>Saccharomycotina</taxon>
        <taxon>Pichiomycetes</taxon>
        <taxon>Debaryomycetaceae</taxon>
        <taxon>Suhomyces</taxon>
    </lineage>
</organism>
<dbReference type="Proteomes" id="UP000094285">
    <property type="component" value="Unassembled WGS sequence"/>
</dbReference>
<dbReference type="Gene3D" id="1.20.1250.20">
    <property type="entry name" value="MFS general substrate transporter like domains"/>
    <property type="match status" value="2"/>
</dbReference>
<dbReference type="PANTHER" id="PTHR23514:SF6">
    <property type="entry name" value="MAJOR FACILITATOR SUPERFAMILY (MFS) PROFILE DOMAIN-CONTAINING PROTEIN"/>
    <property type="match status" value="1"/>
</dbReference>
<feature type="transmembrane region" description="Helical" evidence="5">
    <location>
        <begin position="135"/>
        <end position="155"/>
    </location>
</feature>
<dbReference type="SUPFAM" id="SSF103473">
    <property type="entry name" value="MFS general substrate transporter"/>
    <property type="match status" value="1"/>
</dbReference>
<evidence type="ECO:0000313" key="7">
    <source>
        <dbReference type="EMBL" id="ODV80312.1"/>
    </source>
</evidence>
<evidence type="ECO:0000313" key="8">
    <source>
        <dbReference type="Proteomes" id="UP000094285"/>
    </source>
</evidence>
<evidence type="ECO:0000256" key="5">
    <source>
        <dbReference type="SAM" id="Phobius"/>
    </source>
</evidence>
<evidence type="ECO:0000259" key="6">
    <source>
        <dbReference type="PROSITE" id="PS50850"/>
    </source>
</evidence>
<name>A0A1E4SLQ2_9ASCO</name>
<feature type="transmembrane region" description="Helical" evidence="5">
    <location>
        <begin position="78"/>
        <end position="96"/>
    </location>
</feature>
<dbReference type="InterPro" id="IPR036259">
    <property type="entry name" value="MFS_trans_sf"/>
</dbReference>
<dbReference type="GO" id="GO:0022857">
    <property type="term" value="F:transmembrane transporter activity"/>
    <property type="evidence" value="ECO:0007669"/>
    <property type="project" value="InterPro"/>
</dbReference>